<organism evidence="2 3">
    <name type="scientific">Streptomyces phage Hiyaa</name>
    <dbReference type="NCBI Taxonomy" id="2499072"/>
    <lineage>
        <taxon>Viruses</taxon>
        <taxon>Duplodnaviria</taxon>
        <taxon>Heunggongvirae</taxon>
        <taxon>Uroviricota</taxon>
        <taxon>Caudoviricetes</taxon>
        <taxon>Hiyaavirus</taxon>
        <taxon>Hiyaavirus hiyaa</taxon>
    </lineage>
</organism>
<feature type="compositionally biased region" description="Polar residues" evidence="1">
    <location>
        <begin position="123"/>
        <end position="135"/>
    </location>
</feature>
<dbReference type="Proteomes" id="UP000287372">
    <property type="component" value="Segment"/>
</dbReference>
<feature type="region of interest" description="Disordered" evidence="1">
    <location>
        <begin position="109"/>
        <end position="135"/>
    </location>
</feature>
<dbReference type="GeneID" id="55009838"/>
<evidence type="ECO:0000313" key="3">
    <source>
        <dbReference type="Proteomes" id="UP000287372"/>
    </source>
</evidence>
<protein>
    <submittedName>
        <fullName evidence="2">Uncharacterized protein</fullName>
    </submittedName>
</protein>
<evidence type="ECO:0000256" key="1">
    <source>
        <dbReference type="SAM" id="MobiDB-lite"/>
    </source>
</evidence>
<proteinExistence type="predicted"/>
<reference evidence="2 3" key="1">
    <citation type="submission" date="2018-12" db="EMBL/GenBank/DDBJ databases">
        <authorList>
            <person name="Lieu J.K."/>
            <person name="Tian C.Z."/>
            <person name="Hsaio W.J."/>
            <person name="Shaffer C.D."/>
            <person name="Weston-Hafer K.A."/>
            <person name="Russell D.A."/>
            <person name="Pope W.H."/>
            <person name="Jacobs-Sera D."/>
            <person name="Hendrix R.W."/>
            <person name="Hatfull G.F."/>
        </authorList>
    </citation>
    <scope>NUCLEOTIDE SEQUENCE [LARGE SCALE GENOMIC DNA]</scope>
</reference>
<accession>A0A3S9U914</accession>
<dbReference type="RefSeq" id="YP_009818495.1">
    <property type="nucleotide sequence ID" value="NC_048139.1"/>
</dbReference>
<keyword evidence="3" id="KW-1185">Reference proteome</keyword>
<gene>
    <name evidence="2" type="primary">60</name>
    <name evidence="2" type="ORF">SEA_HIYAA_60</name>
</gene>
<evidence type="ECO:0000313" key="2">
    <source>
        <dbReference type="EMBL" id="AZS06699.1"/>
    </source>
</evidence>
<dbReference type="KEGG" id="vg:55009838"/>
<sequence>MKRNQTLRTPWSASGSQLLHYPDRNLHPDMQWRENTVFALKLKMLGTERGRSAAYFRWEVQEGDLPKGTLLPMFITDVGHVIMQGLPRPGGVIEGEFFVVKRGQNYGITPQAPAEDVAPRGQEQPTETTGAPASS</sequence>
<name>A0A3S9U914_9CAUD</name>
<dbReference type="EMBL" id="MK279841">
    <property type="protein sequence ID" value="AZS06699.1"/>
    <property type="molecule type" value="Genomic_DNA"/>
</dbReference>